<dbReference type="SUPFAM" id="SSF46785">
    <property type="entry name" value="Winged helix' DNA-binding domain"/>
    <property type="match status" value="1"/>
</dbReference>
<keyword evidence="1" id="KW-0472">Membrane</keyword>
<dbReference type="GeneID" id="24842399"/>
<evidence type="ECO:0000313" key="3">
    <source>
        <dbReference type="Proteomes" id="UP000027981"/>
    </source>
</evidence>
<organism evidence="2 3">
    <name type="scientific">Palaeococcus pacificus DY20341</name>
    <dbReference type="NCBI Taxonomy" id="1343739"/>
    <lineage>
        <taxon>Archaea</taxon>
        <taxon>Methanobacteriati</taxon>
        <taxon>Methanobacteriota</taxon>
        <taxon>Thermococci</taxon>
        <taxon>Thermococcales</taxon>
        <taxon>Thermococcaceae</taxon>
        <taxon>Palaeococcus</taxon>
    </lineage>
</organism>
<feature type="transmembrane region" description="Helical" evidence="1">
    <location>
        <begin position="197"/>
        <end position="217"/>
    </location>
</feature>
<sequence length="222" mass="24556">MVEFETISVDDEKAKELAQILINDKALSILRLLQEESLSASDISARLNLPLSTVVYHLDKMSRVGLIEIAGKRYGKRLQEVKLYRASPKPILLMPAKTSFKRRVLRTIEKIQVISLSIAGIVSYAVYKLSNAFFIKSGAPQTVAEENLTVTQTMPTTTEISKMVVETTSNATQTATETITSWSVQEGGRLAGQPNNMGAFLAVLSFVIVALILNYYLSKRNL</sequence>
<protein>
    <recommendedName>
        <fullName evidence="4">HTH arsR-type domain-containing protein</fullName>
    </recommendedName>
</protein>
<dbReference type="KEGG" id="ppac:PAP_06395"/>
<dbReference type="eggNOG" id="arCOG01686">
    <property type="taxonomic scope" value="Archaea"/>
</dbReference>
<dbReference type="CDD" id="cd00090">
    <property type="entry name" value="HTH_ARSR"/>
    <property type="match status" value="1"/>
</dbReference>
<name>A0A075LU66_9EURY</name>
<reference evidence="2 3" key="2">
    <citation type="journal article" date="2015" name="Genome Announc.">
        <title>Complete Genome Sequence of Hyperthermophilic Piezophilic Archaeon Palaeococcus pacificus DY20341T, Isolated from Deep-Sea Hydrothermal Sediments.</title>
        <authorList>
            <person name="Zeng X."/>
            <person name="Jebbar M."/>
            <person name="Shao Z."/>
        </authorList>
    </citation>
    <scope>NUCLEOTIDE SEQUENCE [LARGE SCALE GENOMIC DNA]</scope>
    <source>
        <strain evidence="2 3">DY20341</strain>
    </source>
</reference>
<dbReference type="EMBL" id="CP006019">
    <property type="protein sequence ID" value="AIF69676.1"/>
    <property type="molecule type" value="Genomic_DNA"/>
</dbReference>
<dbReference type="HOGENOM" id="CLU_098528_0_0_2"/>
<accession>A0A075LU66</accession>
<dbReference type="Gene3D" id="1.10.10.10">
    <property type="entry name" value="Winged helix-like DNA-binding domain superfamily/Winged helix DNA-binding domain"/>
    <property type="match status" value="1"/>
</dbReference>
<keyword evidence="1" id="KW-1133">Transmembrane helix</keyword>
<dbReference type="InterPro" id="IPR051011">
    <property type="entry name" value="Metal_resp_trans_reg"/>
</dbReference>
<dbReference type="InterPro" id="IPR036390">
    <property type="entry name" value="WH_DNA-bd_sf"/>
</dbReference>
<dbReference type="InterPro" id="IPR011991">
    <property type="entry name" value="ArsR-like_HTH"/>
</dbReference>
<dbReference type="InterPro" id="IPR036388">
    <property type="entry name" value="WH-like_DNA-bd_sf"/>
</dbReference>
<dbReference type="PANTHER" id="PTHR43132:SF2">
    <property type="entry name" value="ARSENICAL RESISTANCE OPERON REPRESSOR ARSR-RELATED"/>
    <property type="match status" value="1"/>
</dbReference>
<feature type="transmembrane region" description="Helical" evidence="1">
    <location>
        <begin position="111"/>
        <end position="127"/>
    </location>
</feature>
<dbReference type="PANTHER" id="PTHR43132">
    <property type="entry name" value="ARSENICAL RESISTANCE OPERON REPRESSOR ARSR-RELATED"/>
    <property type="match status" value="1"/>
</dbReference>
<keyword evidence="1" id="KW-0812">Transmembrane</keyword>
<gene>
    <name evidence="2" type="ORF">PAP_06395</name>
</gene>
<keyword evidence="3" id="KW-1185">Reference proteome</keyword>
<evidence type="ECO:0000313" key="2">
    <source>
        <dbReference type="EMBL" id="AIF69676.1"/>
    </source>
</evidence>
<dbReference type="Proteomes" id="UP000027981">
    <property type="component" value="Chromosome"/>
</dbReference>
<dbReference type="Pfam" id="PF12840">
    <property type="entry name" value="HTH_20"/>
    <property type="match status" value="1"/>
</dbReference>
<dbReference type="OrthoDB" id="11368at2157"/>
<dbReference type="AlphaFoldDB" id="A0A075LU66"/>
<dbReference type="STRING" id="1343739.PAP_06395"/>
<evidence type="ECO:0000256" key="1">
    <source>
        <dbReference type="SAM" id="Phobius"/>
    </source>
</evidence>
<evidence type="ECO:0008006" key="4">
    <source>
        <dbReference type="Google" id="ProtNLM"/>
    </source>
</evidence>
<reference evidence="3" key="1">
    <citation type="submission" date="2013-06" db="EMBL/GenBank/DDBJ databases">
        <title>Complete Genome Sequence of Hyperthermophilic Palaeococcus pacificus DY20341T, Isolated from a Deep-Sea Hydrothermal Sediments.</title>
        <authorList>
            <person name="Zeng X."/>
            <person name="Shao Z."/>
        </authorList>
    </citation>
    <scope>NUCLEOTIDE SEQUENCE [LARGE SCALE GENOMIC DNA]</scope>
    <source>
        <strain evidence="3">DY20341</strain>
    </source>
</reference>
<dbReference type="RefSeq" id="WP_048165211.1">
    <property type="nucleotide sequence ID" value="NZ_CP006019.1"/>
</dbReference>
<proteinExistence type="predicted"/>